<feature type="compositionally biased region" description="Polar residues" evidence="1">
    <location>
        <begin position="163"/>
        <end position="178"/>
    </location>
</feature>
<dbReference type="CDD" id="cd00143">
    <property type="entry name" value="PP2Cc"/>
    <property type="match status" value="1"/>
</dbReference>
<feature type="domain" description="PPM-type phosphatase" evidence="2">
    <location>
        <begin position="187"/>
        <end position="585"/>
    </location>
</feature>
<keyword evidence="4" id="KW-1185">Reference proteome</keyword>
<accession>A0A1B9GUQ4</accession>
<sequence>MYGSRLSQARAIRAPLTATTALRNSATKPRHLARLYSSPSTPSGPSGSPNVKTTAFVSIALLASAYALYSYEQSSTSSGSSASTDTVKGGEKFTLNIRTSRGPQAYEFLRRSSEDVERILTEHETGEKSVGRSGNPVIRWDTNWVGSNEPCEDRWASNLIPRKQSSSDQKTSWLSSWYGSRPSEHGGASPDAQQQQQQAAKKDLMLFSIMDGHAGDATSQLLEKTLHPTLAVALAGLQAGYVPEKDGWKRWTQVISPTHWAEFALGKGNIWTPENVTKTIQNAYLQLDEHICQAPIRLLPTLIQNTADPSEYPTARQTLVALAQPAAAGACSITTLVDAENEDLYVALAGDCRAVAGWQGVDGKWRCDTLTEDQMGENPREVERMKSEHPASERDTAIKGGRVQGGLQPTRAFGDAVYKWTSAEGAAIADAFREEGDKPRPVRPWNYTPPYVTARPEVTYRKLRNERGERLRFIIMATDGLWDRLTSEEATLLLASYLAHPKHADIAKTTLPTLYPLAEPTSERPYPAQDLPQPKGESWAFEGDNNAATHLIRNSLAGADRKSRAELLSLSGKVSRWMRDDVTVT</sequence>
<feature type="compositionally biased region" description="Low complexity" evidence="1">
    <location>
        <begin position="37"/>
        <end position="49"/>
    </location>
</feature>
<dbReference type="PANTHER" id="PTHR13832:SF792">
    <property type="entry name" value="GM14286P"/>
    <property type="match status" value="1"/>
</dbReference>
<dbReference type="STRING" id="1296120.A0A1B9GUQ4"/>
<evidence type="ECO:0000256" key="1">
    <source>
        <dbReference type="SAM" id="MobiDB-lite"/>
    </source>
</evidence>
<dbReference type="Proteomes" id="UP000092666">
    <property type="component" value="Unassembled WGS sequence"/>
</dbReference>
<reference evidence="4" key="2">
    <citation type="submission" date="2013-12" db="EMBL/GenBank/DDBJ databases">
        <title>Evolution of pathogenesis and genome organization in the Tremellales.</title>
        <authorList>
            <person name="Cuomo C."/>
            <person name="Litvintseva A."/>
            <person name="Heitman J."/>
            <person name="Chen Y."/>
            <person name="Sun S."/>
            <person name="Springer D."/>
            <person name="Dromer F."/>
            <person name="Young S."/>
            <person name="Zeng Q."/>
            <person name="Chapman S."/>
            <person name="Gujja S."/>
            <person name="Saif S."/>
            <person name="Birren B."/>
        </authorList>
    </citation>
    <scope>NUCLEOTIDE SEQUENCE [LARGE SCALE GENOMIC DNA]</scope>
    <source>
        <strain evidence="4">BCC8398</strain>
    </source>
</reference>
<feature type="region of interest" description="Disordered" evidence="1">
    <location>
        <begin position="159"/>
        <end position="197"/>
    </location>
</feature>
<dbReference type="GO" id="GO:0004741">
    <property type="term" value="F:[pyruvate dehydrogenase (acetyl-transferring)]-phosphatase activity"/>
    <property type="evidence" value="ECO:0007669"/>
    <property type="project" value="TreeGrafter"/>
</dbReference>
<evidence type="ECO:0000313" key="4">
    <source>
        <dbReference type="Proteomes" id="UP000092666"/>
    </source>
</evidence>
<dbReference type="PROSITE" id="PS51746">
    <property type="entry name" value="PPM_2"/>
    <property type="match status" value="1"/>
</dbReference>
<reference evidence="3 4" key="1">
    <citation type="submission" date="2013-07" db="EMBL/GenBank/DDBJ databases">
        <title>The Genome Sequence of Cryptococcus heveanensis BCC8398.</title>
        <authorList>
            <consortium name="The Broad Institute Genome Sequencing Platform"/>
            <person name="Cuomo C."/>
            <person name="Litvintseva A."/>
            <person name="Chen Y."/>
            <person name="Heitman J."/>
            <person name="Sun S."/>
            <person name="Springer D."/>
            <person name="Dromer F."/>
            <person name="Young S.K."/>
            <person name="Zeng Q."/>
            <person name="Gargeya S."/>
            <person name="Fitzgerald M."/>
            <person name="Abouelleil A."/>
            <person name="Alvarado L."/>
            <person name="Berlin A.M."/>
            <person name="Chapman S.B."/>
            <person name="Dewar J."/>
            <person name="Goldberg J."/>
            <person name="Griggs A."/>
            <person name="Gujja S."/>
            <person name="Hansen M."/>
            <person name="Howarth C."/>
            <person name="Imamovic A."/>
            <person name="Larimer J."/>
            <person name="McCowan C."/>
            <person name="Murphy C."/>
            <person name="Pearson M."/>
            <person name="Priest M."/>
            <person name="Roberts A."/>
            <person name="Saif S."/>
            <person name="Shea T."/>
            <person name="Sykes S."/>
            <person name="Wortman J."/>
            <person name="Nusbaum C."/>
            <person name="Birren B."/>
        </authorList>
    </citation>
    <scope>NUCLEOTIDE SEQUENCE [LARGE SCALE GENOMIC DNA]</scope>
    <source>
        <strain evidence="3 4">BCC8398</strain>
    </source>
</reference>
<dbReference type="EMBL" id="KV700123">
    <property type="protein sequence ID" value="OCF34770.1"/>
    <property type="molecule type" value="Genomic_DNA"/>
</dbReference>
<dbReference type="SUPFAM" id="SSF81606">
    <property type="entry name" value="PP2C-like"/>
    <property type="match status" value="1"/>
</dbReference>
<dbReference type="PANTHER" id="PTHR13832">
    <property type="entry name" value="PROTEIN PHOSPHATASE 2C"/>
    <property type="match status" value="1"/>
</dbReference>
<dbReference type="InterPro" id="IPR036457">
    <property type="entry name" value="PPM-type-like_dom_sf"/>
</dbReference>
<name>A0A1B9GUQ4_9TREE</name>
<organism evidence="3 4">
    <name type="scientific">Kwoniella heveanensis BCC8398</name>
    <dbReference type="NCBI Taxonomy" id="1296120"/>
    <lineage>
        <taxon>Eukaryota</taxon>
        <taxon>Fungi</taxon>
        <taxon>Dikarya</taxon>
        <taxon>Basidiomycota</taxon>
        <taxon>Agaricomycotina</taxon>
        <taxon>Tremellomycetes</taxon>
        <taxon>Tremellales</taxon>
        <taxon>Cryptococcaceae</taxon>
        <taxon>Kwoniella</taxon>
    </lineage>
</organism>
<protein>
    <recommendedName>
        <fullName evidence="2">PPM-type phosphatase domain-containing protein</fullName>
    </recommendedName>
</protein>
<dbReference type="Gene3D" id="3.60.40.10">
    <property type="entry name" value="PPM-type phosphatase domain"/>
    <property type="match status" value="1"/>
</dbReference>
<dbReference type="Pfam" id="PF00481">
    <property type="entry name" value="PP2C"/>
    <property type="match status" value="1"/>
</dbReference>
<feature type="region of interest" description="Disordered" evidence="1">
    <location>
        <begin position="26"/>
        <end position="50"/>
    </location>
</feature>
<dbReference type="GO" id="GO:0005739">
    <property type="term" value="C:mitochondrion"/>
    <property type="evidence" value="ECO:0007669"/>
    <property type="project" value="TreeGrafter"/>
</dbReference>
<dbReference type="InterPro" id="IPR015655">
    <property type="entry name" value="PP2C"/>
</dbReference>
<dbReference type="InterPro" id="IPR001932">
    <property type="entry name" value="PPM-type_phosphatase-like_dom"/>
</dbReference>
<dbReference type="AlphaFoldDB" id="A0A1B9GUQ4"/>
<dbReference type="SMART" id="SM00332">
    <property type="entry name" value="PP2Cc"/>
    <property type="match status" value="1"/>
</dbReference>
<gene>
    <name evidence="3" type="ORF">I316_03312</name>
</gene>
<proteinExistence type="predicted"/>
<evidence type="ECO:0000259" key="2">
    <source>
        <dbReference type="PROSITE" id="PS51746"/>
    </source>
</evidence>
<evidence type="ECO:0000313" key="3">
    <source>
        <dbReference type="EMBL" id="OCF34770.1"/>
    </source>
</evidence>
<dbReference type="OrthoDB" id="420076at2759"/>